<dbReference type="RefSeq" id="XP_005707121.1">
    <property type="nucleotide sequence ID" value="XM_005707064.1"/>
</dbReference>
<dbReference type="OrthoDB" id="10517172at2759"/>
<gene>
    <name evidence="2" type="ORF">Gasu_20630</name>
</gene>
<evidence type="ECO:0000313" key="3">
    <source>
        <dbReference type="Proteomes" id="UP000030680"/>
    </source>
</evidence>
<dbReference type="Gramene" id="EME30601">
    <property type="protein sequence ID" value="EME30601"/>
    <property type="gene ID" value="Gasu_20630"/>
</dbReference>
<dbReference type="GeneID" id="17089321"/>
<dbReference type="Proteomes" id="UP000030680">
    <property type="component" value="Unassembled WGS sequence"/>
</dbReference>
<dbReference type="KEGG" id="gsl:Gasu_20630"/>
<dbReference type="EMBL" id="KB454498">
    <property type="protein sequence ID" value="EME30601.1"/>
    <property type="molecule type" value="Genomic_DNA"/>
</dbReference>
<feature type="compositionally biased region" description="Basic residues" evidence="1">
    <location>
        <begin position="83"/>
        <end position="99"/>
    </location>
</feature>
<evidence type="ECO:0000256" key="1">
    <source>
        <dbReference type="SAM" id="MobiDB-lite"/>
    </source>
</evidence>
<proteinExistence type="predicted"/>
<name>M2W4C0_GALSU</name>
<keyword evidence="3" id="KW-1185">Reference proteome</keyword>
<organism evidence="2 3">
    <name type="scientific">Galdieria sulphuraria</name>
    <name type="common">Red alga</name>
    <dbReference type="NCBI Taxonomy" id="130081"/>
    <lineage>
        <taxon>Eukaryota</taxon>
        <taxon>Rhodophyta</taxon>
        <taxon>Bangiophyceae</taxon>
        <taxon>Galdieriales</taxon>
        <taxon>Galdieriaceae</taxon>
        <taxon>Galdieria</taxon>
    </lineage>
</organism>
<feature type="compositionally biased region" description="Basic and acidic residues" evidence="1">
    <location>
        <begin position="66"/>
        <end position="76"/>
    </location>
</feature>
<dbReference type="AlphaFoldDB" id="M2W4C0"/>
<evidence type="ECO:0000313" key="2">
    <source>
        <dbReference type="EMBL" id="EME30601.1"/>
    </source>
</evidence>
<accession>M2W4C0</accession>
<feature type="region of interest" description="Disordered" evidence="1">
    <location>
        <begin position="53"/>
        <end position="99"/>
    </location>
</feature>
<sequence length="111" mass="13209">MGRKVTRRRRKAYLESLIHNEKLQFEKQKEKKQYKEDKVLILDKLSSVQLDSHESTSSDNIVLQHLETEKGGENKIKASSKPITKRQRTKDRRRRQKIRNRMQQAVAMFSS</sequence>
<protein>
    <submittedName>
        <fullName evidence="2">Uncharacterized protein</fullName>
    </submittedName>
</protein>
<reference evidence="3" key="1">
    <citation type="journal article" date="2013" name="Science">
        <title>Gene transfer from bacteria and archaea facilitated evolution of an extremophilic eukaryote.</title>
        <authorList>
            <person name="Schonknecht G."/>
            <person name="Chen W.H."/>
            <person name="Ternes C.M."/>
            <person name="Barbier G.G."/>
            <person name="Shrestha R.P."/>
            <person name="Stanke M."/>
            <person name="Brautigam A."/>
            <person name="Baker B.J."/>
            <person name="Banfield J.F."/>
            <person name="Garavito R.M."/>
            <person name="Carr K."/>
            <person name="Wilkerson C."/>
            <person name="Rensing S.A."/>
            <person name="Gagneul D."/>
            <person name="Dickenson N.E."/>
            <person name="Oesterhelt C."/>
            <person name="Lercher M.J."/>
            <person name="Weber A.P."/>
        </authorList>
    </citation>
    <scope>NUCLEOTIDE SEQUENCE [LARGE SCALE GENOMIC DNA]</scope>
    <source>
        <strain evidence="3">074W</strain>
    </source>
</reference>